<dbReference type="EC" id="2.3.2.27" evidence="3"/>
<proteinExistence type="predicted"/>
<dbReference type="CDD" id="cd16667">
    <property type="entry name" value="RING-H2_RNF126-like"/>
    <property type="match status" value="1"/>
</dbReference>
<dbReference type="GO" id="GO:0000209">
    <property type="term" value="P:protein polyubiquitination"/>
    <property type="evidence" value="ECO:0007669"/>
    <property type="project" value="UniProtKB-ARBA"/>
</dbReference>
<protein>
    <recommendedName>
        <fullName evidence="3">RING-type E3 ubiquitin transferase</fullName>
        <ecNumber evidence="3">2.3.2.27</ecNumber>
    </recommendedName>
</protein>
<dbReference type="SUPFAM" id="SSF57850">
    <property type="entry name" value="RING/U-box"/>
    <property type="match status" value="1"/>
</dbReference>
<evidence type="ECO:0000256" key="2">
    <source>
        <dbReference type="ARBA" id="ARBA00004906"/>
    </source>
</evidence>
<organism evidence="12 13">
    <name type="scientific">Rhynchophorus ferrugineus</name>
    <name type="common">Red palm weevil</name>
    <name type="synonym">Curculio ferrugineus</name>
    <dbReference type="NCBI Taxonomy" id="354439"/>
    <lineage>
        <taxon>Eukaryota</taxon>
        <taxon>Metazoa</taxon>
        <taxon>Ecdysozoa</taxon>
        <taxon>Arthropoda</taxon>
        <taxon>Hexapoda</taxon>
        <taxon>Insecta</taxon>
        <taxon>Pterygota</taxon>
        <taxon>Neoptera</taxon>
        <taxon>Endopterygota</taxon>
        <taxon>Coleoptera</taxon>
        <taxon>Polyphaga</taxon>
        <taxon>Cucujiformia</taxon>
        <taxon>Curculionidae</taxon>
        <taxon>Dryophthorinae</taxon>
        <taxon>Rhynchophorus</taxon>
    </lineage>
</organism>
<evidence type="ECO:0000313" key="13">
    <source>
        <dbReference type="Proteomes" id="UP000625711"/>
    </source>
</evidence>
<evidence type="ECO:0000256" key="6">
    <source>
        <dbReference type="ARBA" id="ARBA00022771"/>
    </source>
</evidence>
<dbReference type="Gene3D" id="3.30.40.10">
    <property type="entry name" value="Zinc/RING finger domain, C3HC4 (zinc finger)"/>
    <property type="match status" value="1"/>
</dbReference>
<dbReference type="InterPro" id="IPR051834">
    <property type="entry name" value="RING_finger_E3_ligase"/>
</dbReference>
<dbReference type="Pfam" id="PF14369">
    <property type="entry name" value="Zn_ribbon_19"/>
    <property type="match status" value="1"/>
</dbReference>
<comment type="pathway">
    <text evidence="2">Protein modification; protein ubiquitination.</text>
</comment>
<dbReference type="AlphaFoldDB" id="A0A834HSH4"/>
<keyword evidence="7" id="KW-0833">Ubl conjugation pathway</keyword>
<evidence type="ECO:0000256" key="3">
    <source>
        <dbReference type="ARBA" id="ARBA00012483"/>
    </source>
</evidence>
<dbReference type="GO" id="GO:0005634">
    <property type="term" value="C:nucleus"/>
    <property type="evidence" value="ECO:0007669"/>
    <property type="project" value="TreeGrafter"/>
</dbReference>
<evidence type="ECO:0000256" key="9">
    <source>
        <dbReference type="PROSITE-ProRule" id="PRU00175"/>
    </source>
</evidence>
<evidence type="ECO:0000259" key="11">
    <source>
        <dbReference type="PROSITE" id="PS50089"/>
    </source>
</evidence>
<accession>A0A834HSH4</accession>
<dbReference type="EMBL" id="JAACXV010014390">
    <property type="protein sequence ID" value="KAF7267755.1"/>
    <property type="molecule type" value="Genomic_DNA"/>
</dbReference>
<evidence type="ECO:0000256" key="7">
    <source>
        <dbReference type="ARBA" id="ARBA00022786"/>
    </source>
</evidence>
<sequence length="348" mass="38686">MAEAVVEERPQTRFYCHMCDVEFQIVGSNFTCPHCSDGFIEELPSNENQGARGPDLSLNRVFDDDDEMEDPPDHIFLNDFLVRRRSEGGASPFPRPMLRSVPGRQALPIEHLVHDFIINLGVGINWGEQGNVQLFLGNPGDYAWGREGLDAIVTQLLNQMETTGPPPLSKDVIDALQIVEVTEEQVGQNLQCSVCWEVFQLKEQVRQLPCQHIYHENCIRPWLELHGTCPICRQNLGGNGETAAQNNSEQPRESHSTEDYVQSFFHSVLGSRTVPSSSNNQAMDESGGSSNVNEQSRTEPPSETQTAAEFAQSLFQSTLGSNNLPSSSSSQQMDQSSSSSNVNERMDE</sequence>
<keyword evidence="4" id="KW-0808">Transferase</keyword>
<dbReference type="InterPro" id="IPR039525">
    <property type="entry name" value="RNF126-like_zinc-ribbon"/>
</dbReference>
<reference evidence="12" key="1">
    <citation type="submission" date="2020-08" db="EMBL/GenBank/DDBJ databases">
        <title>Genome sequencing and assembly of the red palm weevil Rhynchophorus ferrugineus.</title>
        <authorList>
            <person name="Dias G.B."/>
            <person name="Bergman C.M."/>
            <person name="Manee M."/>
        </authorList>
    </citation>
    <scope>NUCLEOTIDE SEQUENCE</scope>
    <source>
        <strain evidence="12">AA-2017</strain>
        <tissue evidence="12">Whole larva</tissue>
    </source>
</reference>
<feature type="compositionally biased region" description="Polar residues" evidence="10">
    <location>
        <begin position="273"/>
        <end position="325"/>
    </location>
</feature>
<keyword evidence="6 9" id="KW-0863">Zinc-finger</keyword>
<keyword evidence="5" id="KW-0479">Metal-binding</keyword>
<name>A0A834HSH4_RHYFE</name>
<keyword evidence="13" id="KW-1185">Reference proteome</keyword>
<dbReference type="PANTHER" id="PTHR45931:SF3">
    <property type="entry name" value="RING ZINC FINGER-CONTAINING PROTEIN"/>
    <property type="match status" value="1"/>
</dbReference>
<dbReference type="InterPro" id="IPR001841">
    <property type="entry name" value="Znf_RING"/>
</dbReference>
<dbReference type="GO" id="GO:0008270">
    <property type="term" value="F:zinc ion binding"/>
    <property type="evidence" value="ECO:0007669"/>
    <property type="project" value="UniProtKB-KW"/>
</dbReference>
<evidence type="ECO:0000256" key="1">
    <source>
        <dbReference type="ARBA" id="ARBA00000900"/>
    </source>
</evidence>
<dbReference type="OrthoDB" id="8062037at2759"/>
<comment type="caution">
    <text evidence="12">The sequence shown here is derived from an EMBL/GenBank/DDBJ whole genome shotgun (WGS) entry which is preliminary data.</text>
</comment>
<evidence type="ECO:0000256" key="8">
    <source>
        <dbReference type="ARBA" id="ARBA00022833"/>
    </source>
</evidence>
<dbReference type="PROSITE" id="PS50089">
    <property type="entry name" value="ZF_RING_2"/>
    <property type="match status" value="1"/>
</dbReference>
<evidence type="ECO:0000313" key="12">
    <source>
        <dbReference type="EMBL" id="KAF7267755.1"/>
    </source>
</evidence>
<feature type="domain" description="RING-type" evidence="11">
    <location>
        <begin position="192"/>
        <end position="233"/>
    </location>
</feature>
<dbReference type="GO" id="GO:0061630">
    <property type="term" value="F:ubiquitin protein ligase activity"/>
    <property type="evidence" value="ECO:0007669"/>
    <property type="project" value="UniProtKB-EC"/>
</dbReference>
<dbReference type="GO" id="GO:0006511">
    <property type="term" value="P:ubiquitin-dependent protein catabolic process"/>
    <property type="evidence" value="ECO:0007669"/>
    <property type="project" value="TreeGrafter"/>
</dbReference>
<evidence type="ECO:0000256" key="5">
    <source>
        <dbReference type="ARBA" id="ARBA00022723"/>
    </source>
</evidence>
<dbReference type="Pfam" id="PF13639">
    <property type="entry name" value="zf-RING_2"/>
    <property type="match status" value="1"/>
</dbReference>
<comment type="catalytic activity">
    <reaction evidence="1">
        <text>S-ubiquitinyl-[E2 ubiquitin-conjugating enzyme]-L-cysteine + [acceptor protein]-L-lysine = [E2 ubiquitin-conjugating enzyme]-L-cysteine + N(6)-ubiquitinyl-[acceptor protein]-L-lysine.</text>
        <dbReference type="EC" id="2.3.2.27"/>
    </reaction>
</comment>
<evidence type="ECO:0000256" key="4">
    <source>
        <dbReference type="ARBA" id="ARBA00022679"/>
    </source>
</evidence>
<dbReference type="SMART" id="SM00184">
    <property type="entry name" value="RING"/>
    <property type="match status" value="1"/>
</dbReference>
<keyword evidence="8" id="KW-0862">Zinc</keyword>
<dbReference type="InterPro" id="IPR013083">
    <property type="entry name" value="Znf_RING/FYVE/PHD"/>
</dbReference>
<feature type="region of interest" description="Disordered" evidence="10">
    <location>
        <begin position="272"/>
        <end position="348"/>
    </location>
</feature>
<dbReference type="PANTHER" id="PTHR45931">
    <property type="entry name" value="SI:CH211-59O9.10"/>
    <property type="match status" value="1"/>
</dbReference>
<gene>
    <name evidence="12" type="ORF">GWI33_019053</name>
</gene>
<evidence type="ECO:0000256" key="10">
    <source>
        <dbReference type="SAM" id="MobiDB-lite"/>
    </source>
</evidence>
<dbReference type="Proteomes" id="UP000625711">
    <property type="component" value="Unassembled WGS sequence"/>
</dbReference>
<dbReference type="FunFam" id="3.30.40.10:FF:000069">
    <property type="entry name" value="E3 ubiquitin-protein ligase RNF115"/>
    <property type="match status" value="1"/>
</dbReference>
<feature type="compositionally biased region" description="Low complexity" evidence="10">
    <location>
        <begin position="326"/>
        <end position="340"/>
    </location>
</feature>